<dbReference type="GO" id="GO:0031515">
    <property type="term" value="C:tRNA (m1A) methyltransferase complex"/>
    <property type="evidence" value="ECO:0007669"/>
    <property type="project" value="InterPro"/>
</dbReference>
<dbReference type="PANTHER" id="PTHR12133">
    <property type="entry name" value="TRNA (ADENINE(58)-N(1))-METHYLTRANSFERASE"/>
    <property type="match status" value="1"/>
</dbReference>
<dbReference type="SUPFAM" id="SSF53335">
    <property type="entry name" value="S-adenosyl-L-methionine-dependent methyltransferases"/>
    <property type="match status" value="1"/>
</dbReference>
<keyword evidence="5" id="KW-0819">tRNA processing</keyword>
<evidence type="ECO:0000256" key="2">
    <source>
        <dbReference type="ARBA" id="ARBA00022603"/>
    </source>
</evidence>
<dbReference type="Pfam" id="PF08704">
    <property type="entry name" value="GCD14"/>
    <property type="match status" value="1"/>
</dbReference>
<dbReference type="EMBL" id="CP002666">
    <property type="protein sequence ID" value="AEE45919.1"/>
    <property type="molecule type" value="Genomic_DNA"/>
</dbReference>
<evidence type="ECO:0000259" key="11">
    <source>
        <dbReference type="Pfam" id="PF08704"/>
    </source>
</evidence>
<dbReference type="EC" id="2.1.1.220" evidence="1"/>
<dbReference type="Pfam" id="PF14801">
    <property type="entry name" value="TrmI-like_N"/>
    <property type="match status" value="1"/>
</dbReference>
<evidence type="ECO:0000256" key="6">
    <source>
        <dbReference type="ARBA" id="ARBA00056761"/>
    </source>
</evidence>
<organism evidence="12 13">
    <name type="scientific">Cellulomonas fimi (strain ATCC 484 / DSM 20113 / JCM 1341 / CCUG 24087 / LMG 16345 / NBRC 15513 / NCIMB 8980 / NCTC 7547 / NRS-133)</name>
    <dbReference type="NCBI Taxonomy" id="590998"/>
    <lineage>
        <taxon>Bacteria</taxon>
        <taxon>Bacillati</taxon>
        <taxon>Actinomycetota</taxon>
        <taxon>Actinomycetes</taxon>
        <taxon>Micrococcales</taxon>
        <taxon>Cellulomonadaceae</taxon>
        <taxon>Cellulomonas</taxon>
    </lineage>
</organism>
<name>F4GYD0_CELFA</name>
<comment type="function">
    <text evidence="6">Catalyzes the S-adenosyl-L-methionine-dependent formation of N(1)-methyladenine at position 58 (m1A58) in tRNA.</text>
</comment>
<dbReference type="Gene3D" id="3.10.330.20">
    <property type="match status" value="1"/>
</dbReference>
<dbReference type="GO" id="GO:0030488">
    <property type="term" value="P:tRNA methylation"/>
    <property type="evidence" value="ECO:0007669"/>
    <property type="project" value="InterPro"/>
</dbReference>
<sequence length="349" mass="37247">MTADQTPTGAAHRRGPFRAGDRVQLTDPRGRLHTVTLAPGGSFHTHRGYFSHDALIGAPEGTVVRNTSGIEYLALRPLLADHVLSMPRGAAVVYPKDAGQIVTMGDIYPGARVVEAGVGSGALTMSLLRAVGDGGSLHSIERREDFADIARANVEGFFGGPHPAWQLSIGDLADVLPTVAEPGSVDRVVLDMLAPWENLEAVATALAPGGVLTAYVATTTQLSRLAEDVRADGRYTEPQAFETMVRGWHLEGLAVRPQHRMVGHTGFLLTTRRLADGVEAPLRKRRPAKGSYPVAEDGAPVDDPELWSSEAMGERAVSDKKLRRARRDAQGLADAAREADPSAPDEPQA</sequence>
<feature type="region of interest" description="Disordered" evidence="10">
    <location>
        <begin position="285"/>
        <end position="349"/>
    </location>
</feature>
<evidence type="ECO:0000256" key="10">
    <source>
        <dbReference type="SAM" id="MobiDB-lite"/>
    </source>
</evidence>
<dbReference type="InterPro" id="IPR014816">
    <property type="entry name" value="tRNA_MeTrfase_Gcd14"/>
</dbReference>
<accession>F4GYD0</accession>
<evidence type="ECO:0000256" key="9">
    <source>
        <dbReference type="ARBA" id="ARBA00075788"/>
    </source>
</evidence>
<keyword evidence="13" id="KW-1185">Reference proteome</keyword>
<feature type="region of interest" description="Disordered" evidence="10">
    <location>
        <begin position="1"/>
        <end position="21"/>
    </location>
</feature>
<evidence type="ECO:0000256" key="7">
    <source>
        <dbReference type="ARBA" id="ARBA00066181"/>
    </source>
</evidence>
<keyword evidence="3 12" id="KW-0808">Transferase</keyword>
<gene>
    <name evidence="12" type="ordered locus">Celf_1788</name>
</gene>
<dbReference type="PANTHER" id="PTHR12133:SF1">
    <property type="entry name" value="TRNA (ADENINE(58)-N(1))-METHYLTRANSFERASE, MITOCHONDRIAL"/>
    <property type="match status" value="1"/>
</dbReference>
<evidence type="ECO:0000256" key="5">
    <source>
        <dbReference type="ARBA" id="ARBA00022694"/>
    </source>
</evidence>
<dbReference type="KEGG" id="cfi:Celf_1788"/>
<evidence type="ECO:0000313" key="12">
    <source>
        <dbReference type="EMBL" id="AEE45919.1"/>
    </source>
</evidence>
<dbReference type="AlphaFoldDB" id="F4GYD0"/>
<dbReference type="RefSeq" id="WP_013770945.1">
    <property type="nucleotide sequence ID" value="NC_015514.1"/>
</dbReference>
<feature type="domain" description="tRNA (adenine(58)-N(1))-methyltransferase catalytic subunit TRM61 C-terminal" evidence="11">
    <location>
        <begin position="84"/>
        <end position="249"/>
    </location>
</feature>
<dbReference type="GO" id="GO:0160107">
    <property type="term" value="F:tRNA (adenine(58)-N1)-methyltransferase activity"/>
    <property type="evidence" value="ECO:0007669"/>
    <property type="project" value="UniProtKB-EC"/>
</dbReference>
<dbReference type="PROSITE" id="PS51620">
    <property type="entry name" value="SAM_TRM61"/>
    <property type="match status" value="1"/>
</dbReference>
<comment type="subunit">
    <text evidence="7">Homotetramer composed of a dimer of dimers.</text>
</comment>
<reference evidence="12 13" key="1">
    <citation type="submission" date="2011-04" db="EMBL/GenBank/DDBJ databases">
        <title>Complete sequence of Cellulomonas fimi ATCC 484.</title>
        <authorList>
            <consortium name="US DOE Joint Genome Institute"/>
            <person name="Lucas S."/>
            <person name="Han J."/>
            <person name="Lapidus A."/>
            <person name="Cheng J.-F."/>
            <person name="Goodwin L."/>
            <person name="Pitluck S."/>
            <person name="Peters L."/>
            <person name="Chertkov O."/>
            <person name="Detter J.C."/>
            <person name="Han C."/>
            <person name="Tapia R."/>
            <person name="Land M."/>
            <person name="Hauser L."/>
            <person name="Kyrpides N."/>
            <person name="Ivanova N."/>
            <person name="Ovchinnikova G."/>
            <person name="Pagani I."/>
            <person name="Mead D."/>
            <person name="Brumm P."/>
            <person name="Woyke T."/>
        </authorList>
    </citation>
    <scope>NUCLEOTIDE SEQUENCE [LARGE SCALE GENOMIC DNA]</scope>
    <source>
        <strain evidence="13">ATCC 484 / DSM 20113 / JCM 1341 / NBRC 15513 / NCIMB 8980 / NCTC 7547</strain>
    </source>
</reference>
<evidence type="ECO:0000313" key="13">
    <source>
        <dbReference type="Proteomes" id="UP000008460"/>
    </source>
</evidence>
<dbReference type="Proteomes" id="UP000008460">
    <property type="component" value="Chromosome"/>
</dbReference>
<keyword evidence="4" id="KW-0949">S-adenosyl-L-methionine</keyword>
<dbReference type="eggNOG" id="COG2519">
    <property type="taxonomic scope" value="Bacteria"/>
</dbReference>
<dbReference type="InterPro" id="IPR029063">
    <property type="entry name" value="SAM-dependent_MTases_sf"/>
</dbReference>
<dbReference type="HOGENOM" id="CLU_025402_0_0_11"/>
<evidence type="ECO:0000256" key="8">
    <source>
        <dbReference type="ARBA" id="ARBA00069291"/>
    </source>
</evidence>
<dbReference type="STRING" id="590998.Celf_1788"/>
<dbReference type="FunFam" id="3.10.330.20:FF:000001">
    <property type="entry name" value="tRNA (adenine(58)-N(1))-methyltransferase TrmI"/>
    <property type="match status" value="1"/>
</dbReference>
<evidence type="ECO:0000256" key="3">
    <source>
        <dbReference type="ARBA" id="ARBA00022679"/>
    </source>
</evidence>
<proteinExistence type="predicted"/>
<evidence type="ECO:0000256" key="1">
    <source>
        <dbReference type="ARBA" id="ARBA00012796"/>
    </source>
</evidence>
<evidence type="ECO:0000256" key="4">
    <source>
        <dbReference type="ARBA" id="ARBA00022691"/>
    </source>
</evidence>
<dbReference type="FunFam" id="3.40.50.150:FF:000019">
    <property type="entry name" value="tRNA (adenine(58)-N(1))-methyltransferase TrmI"/>
    <property type="match status" value="1"/>
</dbReference>
<dbReference type="Gene3D" id="3.40.50.150">
    <property type="entry name" value="Vaccinia Virus protein VP39"/>
    <property type="match status" value="1"/>
</dbReference>
<keyword evidence="2 12" id="KW-0489">Methyltransferase</keyword>
<protein>
    <recommendedName>
        <fullName evidence="8">tRNA (adenine(58)-N(1))-methyltransferase TrmI</fullName>
        <ecNumber evidence="1">2.1.1.220</ecNumber>
    </recommendedName>
    <alternativeName>
        <fullName evidence="9">tRNA(m1A58)-methyltransferase</fullName>
    </alternativeName>
</protein>
<dbReference type="InterPro" id="IPR049470">
    <property type="entry name" value="TRM61_C"/>
</dbReference>
<dbReference type="CDD" id="cd02440">
    <property type="entry name" value="AdoMet_MTases"/>
    <property type="match status" value="1"/>
</dbReference>